<dbReference type="RefSeq" id="XP_017033424.1">
    <property type="nucleotide sequence ID" value="XM_017177935.2"/>
</dbReference>
<gene>
    <name evidence="4" type="primary">LOC108082506</name>
</gene>
<protein>
    <recommendedName>
        <fullName evidence="2">LITAF domain-containing protein</fullName>
    </recommendedName>
</protein>
<feature type="compositionally biased region" description="Polar residues" evidence="1">
    <location>
        <begin position="57"/>
        <end position="77"/>
    </location>
</feature>
<feature type="region of interest" description="Disordered" evidence="1">
    <location>
        <begin position="42"/>
        <end position="80"/>
    </location>
</feature>
<accession>A0A6P4JEV2</accession>
<dbReference type="AlphaFoldDB" id="A0A6P4JEV2"/>
<keyword evidence="3" id="KW-1185">Reference proteome</keyword>
<evidence type="ECO:0000259" key="2">
    <source>
        <dbReference type="SMART" id="SM00714"/>
    </source>
</evidence>
<dbReference type="GeneID" id="108082506"/>
<sequence>MSTCSDAKDVDFMRCLHCQKVIRFSRCDPICLLRHVETDHPSKCTVNSRKSKGGCESQMSENMEQSKKTAASSQNSETSEKIKRMHMLAAEHGISEERLSEISRKTGLSEEQMANKAEAYMKKKGYIPSSQVSGGGGEKGCCPNSDGGCEKEVAQRSKCYRLSIRRWVPGEGCIFCPCCGCQRRPMIKAASEIVTTRCCAAAIAVCWPLCLLPCLASSDNREYLYCSNCNAFLGIYEREKSCVRPSREFVTCCNSATPPPTPK</sequence>
<name>A0A6P4JEV2_DROKI</name>
<feature type="domain" description="LITAF" evidence="2">
    <location>
        <begin position="171"/>
        <end position="238"/>
    </location>
</feature>
<evidence type="ECO:0000313" key="4">
    <source>
        <dbReference type="RefSeq" id="XP_017033424.1"/>
    </source>
</evidence>
<organism evidence="3 4">
    <name type="scientific">Drosophila kikkawai</name>
    <name type="common">Fruit fly</name>
    <dbReference type="NCBI Taxonomy" id="30033"/>
    <lineage>
        <taxon>Eukaryota</taxon>
        <taxon>Metazoa</taxon>
        <taxon>Ecdysozoa</taxon>
        <taxon>Arthropoda</taxon>
        <taxon>Hexapoda</taxon>
        <taxon>Insecta</taxon>
        <taxon>Pterygota</taxon>
        <taxon>Neoptera</taxon>
        <taxon>Endopterygota</taxon>
        <taxon>Diptera</taxon>
        <taxon>Brachycera</taxon>
        <taxon>Muscomorpha</taxon>
        <taxon>Ephydroidea</taxon>
        <taxon>Drosophilidae</taxon>
        <taxon>Drosophila</taxon>
        <taxon>Sophophora</taxon>
    </lineage>
</organism>
<reference evidence="3" key="1">
    <citation type="submission" date="2025-05" db="UniProtKB">
        <authorList>
            <consortium name="RefSeq"/>
        </authorList>
    </citation>
    <scope>NUCLEOTIDE SEQUENCE [LARGE SCALE GENOMIC DNA]</scope>
    <source>
        <strain evidence="3">14028-0561.14</strain>
    </source>
</reference>
<evidence type="ECO:0000313" key="3">
    <source>
        <dbReference type="Proteomes" id="UP001652661"/>
    </source>
</evidence>
<reference evidence="4" key="2">
    <citation type="submission" date="2025-08" db="UniProtKB">
        <authorList>
            <consortium name="RefSeq"/>
        </authorList>
    </citation>
    <scope>IDENTIFICATION</scope>
    <source>
        <strain evidence="4">14028-0561.14</strain>
        <tissue evidence="4">Whole fly</tissue>
    </source>
</reference>
<dbReference type="OrthoDB" id="7765058at2759"/>
<evidence type="ECO:0000256" key="1">
    <source>
        <dbReference type="SAM" id="MobiDB-lite"/>
    </source>
</evidence>
<proteinExistence type="predicted"/>
<dbReference type="InterPro" id="IPR006629">
    <property type="entry name" value="LITAF"/>
</dbReference>
<dbReference type="Pfam" id="PF10601">
    <property type="entry name" value="zf-LITAF-like"/>
    <property type="match status" value="1"/>
</dbReference>
<dbReference type="SMART" id="SM00714">
    <property type="entry name" value="LITAF"/>
    <property type="match status" value="1"/>
</dbReference>
<dbReference type="Proteomes" id="UP001652661">
    <property type="component" value="Chromosome 2R"/>
</dbReference>